<sequence length="74" mass="8815">MSHSYTECNSAIMVDAQRRRLLVACCDVDGRQHRKYFSFVWRAGMEPRFYRHKRWRLEVTLSLSSISTTLVTFL</sequence>
<dbReference type="HOGENOM" id="CLU_2687404_0_0_1"/>
<dbReference type="EMBL" id="KL584760">
    <property type="protein sequence ID" value="KEQ94958.1"/>
    <property type="molecule type" value="Genomic_DNA"/>
</dbReference>
<protein>
    <submittedName>
        <fullName evidence="1">Uncharacterized protein</fullName>
    </submittedName>
</protein>
<dbReference type="AlphaFoldDB" id="A0A074YAY3"/>
<keyword evidence="2" id="KW-1185">Reference proteome</keyword>
<name>A0A074YAY3_AURSE</name>
<gene>
    <name evidence="1" type="ORF">AUEXF2481DRAFT_40209</name>
</gene>
<accession>A0A074YAY3</accession>
<dbReference type="GeneID" id="25366540"/>
<reference evidence="1 2" key="1">
    <citation type="journal article" date="2014" name="BMC Genomics">
        <title>Genome sequencing of four Aureobasidium pullulans varieties: biotechnological potential, stress tolerance, and description of new species.</title>
        <authorList>
            <person name="Gostin Ar C."/>
            <person name="Ohm R.A."/>
            <person name="Kogej T."/>
            <person name="Sonjak S."/>
            <person name="Turk M."/>
            <person name="Zajc J."/>
            <person name="Zalar P."/>
            <person name="Grube M."/>
            <person name="Sun H."/>
            <person name="Han J."/>
            <person name="Sharma A."/>
            <person name="Chiniquy J."/>
            <person name="Ngan C.Y."/>
            <person name="Lipzen A."/>
            <person name="Barry K."/>
            <person name="Grigoriev I.V."/>
            <person name="Gunde-Cimerman N."/>
        </authorList>
    </citation>
    <scope>NUCLEOTIDE SEQUENCE [LARGE SCALE GENOMIC DNA]</scope>
    <source>
        <strain evidence="1 2">EXF-2481</strain>
    </source>
</reference>
<dbReference type="InParanoid" id="A0A074YAY3"/>
<evidence type="ECO:0000313" key="1">
    <source>
        <dbReference type="EMBL" id="KEQ94958.1"/>
    </source>
</evidence>
<dbReference type="RefSeq" id="XP_013343505.1">
    <property type="nucleotide sequence ID" value="XM_013488051.1"/>
</dbReference>
<organism evidence="1 2">
    <name type="scientific">Aureobasidium subglaciale (strain EXF-2481)</name>
    <name type="common">Aureobasidium pullulans var. subglaciale</name>
    <dbReference type="NCBI Taxonomy" id="1043005"/>
    <lineage>
        <taxon>Eukaryota</taxon>
        <taxon>Fungi</taxon>
        <taxon>Dikarya</taxon>
        <taxon>Ascomycota</taxon>
        <taxon>Pezizomycotina</taxon>
        <taxon>Dothideomycetes</taxon>
        <taxon>Dothideomycetidae</taxon>
        <taxon>Dothideales</taxon>
        <taxon>Saccotheciaceae</taxon>
        <taxon>Aureobasidium</taxon>
    </lineage>
</organism>
<dbReference type="Proteomes" id="UP000030641">
    <property type="component" value="Unassembled WGS sequence"/>
</dbReference>
<proteinExistence type="predicted"/>
<evidence type="ECO:0000313" key="2">
    <source>
        <dbReference type="Proteomes" id="UP000030641"/>
    </source>
</evidence>